<accession>A0A448KB63</accession>
<feature type="region of interest" description="Disordered" evidence="5">
    <location>
        <begin position="1"/>
        <end position="43"/>
    </location>
</feature>
<dbReference type="InterPro" id="IPR002772">
    <property type="entry name" value="Glyco_hydro_3_C"/>
</dbReference>
<proteinExistence type="inferred from homology"/>
<dbReference type="Gene3D" id="3.40.50.1700">
    <property type="entry name" value="Glycoside hydrolase family 3 C-terminal domain"/>
    <property type="match status" value="2"/>
</dbReference>
<dbReference type="RefSeq" id="WP_197719270.1">
    <property type="nucleotide sequence ID" value="NZ_LR134363.1"/>
</dbReference>
<gene>
    <name evidence="7" type="primary">bglB_1</name>
    <name evidence="7" type="ORF">NCTC11923_00790</name>
</gene>
<reference evidence="7 8" key="1">
    <citation type="submission" date="2018-12" db="EMBL/GenBank/DDBJ databases">
        <authorList>
            <consortium name="Pathogen Informatics"/>
        </authorList>
    </citation>
    <scope>NUCLEOTIDE SEQUENCE [LARGE SCALE GENOMIC DNA]</scope>
    <source>
        <strain evidence="7 8">NCTC11923</strain>
    </source>
</reference>
<organism evidence="7 8">
    <name type="scientific">Actinomyces slackii</name>
    <dbReference type="NCBI Taxonomy" id="52774"/>
    <lineage>
        <taxon>Bacteria</taxon>
        <taxon>Bacillati</taxon>
        <taxon>Actinomycetota</taxon>
        <taxon>Actinomycetes</taxon>
        <taxon>Actinomycetales</taxon>
        <taxon>Actinomycetaceae</taxon>
        <taxon>Actinomyces</taxon>
    </lineage>
</organism>
<dbReference type="STRING" id="1278298.GCA_000428685_00311"/>
<dbReference type="Proteomes" id="UP000276899">
    <property type="component" value="Chromosome"/>
</dbReference>
<dbReference type="AlphaFoldDB" id="A0A448KB63"/>
<dbReference type="InterPro" id="IPR013783">
    <property type="entry name" value="Ig-like_fold"/>
</dbReference>
<dbReference type="InterPro" id="IPR001764">
    <property type="entry name" value="Glyco_hydro_3_N"/>
</dbReference>
<feature type="domain" description="Fibronectin type III-like" evidence="6">
    <location>
        <begin position="671"/>
        <end position="742"/>
    </location>
</feature>
<evidence type="ECO:0000259" key="6">
    <source>
        <dbReference type="SMART" id="SM01217"/>
    </source>
</evidence>
<dbReference type="GO" id="GO:0005975">
    <property type="term" value="P:carbohydrate metabolic process"/>
    <property type="evidence" value="ECO:0007669"/>
    <property type="project" value="InterPro"/>
</dbReference>
<sequence length="833" mass="87551">MTPADPSGTAQAPSPAAAHQSPTDGEHRAPTHAEHRARADAEHRARAAELVARMTLEEKAGLTSGADFWHLKAAERLGIPQIMVTDGPHGLRKQAESSDHLGINNSVPATCFPTASALGSSWDPELARAVGQALGAETVANDVAVILGPGVNMKRSPLCGRNFEYVSEDPLLAGRIGAALVEGIQSQGVGTSLKHYAANNQETDRMRVDVRVCERALREIYLPAFEHIVRTAQPWTVMCSYNRLGGTYACEHPWLLTTVLRQEWGFDNLVVSDWGAVNERVPSLAAGLDLEMPASGGRTDAQIVDAVRSGELEESVLDAAVERIVTLILRSSATLQEARARGADYDPAAHHALARRAAAESTVLLKNDDAAHGPALPLDPAAFSAERPLALIGEFARTPRYQGAGSSTINPTRLDSALDAFRQALGEEAVTFAPGYHLPEADGAPGQELSAEALRNQAVEAARGTTAVLIVGLPQSDESEGYDRSHMDIPAGQVELVRAVGQVAATTVVILVGGSAVDVSWDESADALAVAWLGGQAGGAAIADVVLGAQAPSGHLAESLPVRLADLPAQLNFPGHDSAVDYGEGIFIGYRALDAMGREVAYPFGHGLTYTSFALSAASVEPAGGAEDGGAEDGALVAGPPVSAGDAGAQGRVLATVRATVTNTGQRAGAQVVQVYVGRAGASAVERAPRELRGFTKVRLEPGQSTEVAVELTHRDLAYWDEAASAWRVEAGDYEVGLGFSSRDLPAVLPIAVRAPQRVRPLSLDSTVAEWLAHPVGGPRLEEAFAQALASLREDEATFEMMAAIPVNRLAAMPGMDMDLESYTRLFEEVSAA</sequence>
<evidence type="ECO:0000256" key="1">
    <source>
        <dbReference type="ARBA" id="ARBA00005336"/>
    </source>
</evidence>
<dbReference type="InterPro" id="IPR026891">
    <property type="entry name" value="Fn3-like"/>
</dbReference>
<dbReference type="InterPro" id="IPR050288">
    <property type="entry name" value="Cellulose_deg_GH3"/>
</dbReference>
<comment type="similarity">
    <text evidence="1">Belongs to the glycosyl hydrolase 3 family.</text>
</comment>
<dbReference type="GO" id="GO:0008422">
    <property type="term" value="F:beta-glucosidase activity"/>
    <property type="evidence" value="ECO:0007669"/>
    <property type="project" value="UniProtKB-ARBA"/>
</dbReference>
<dbReference type="EMBL" id="LR134363">
    <property type="protein sequence ID" value="VEG74169.1"/>
    <property type="molecule type" value="Genomic_DNA"/>
</dbReference>
<dbReference type="SUPFAM" id="SSF52279">
    <property type="entry name" value="Beta-D-glucan exohydrolase, C-terminal domain"/>
    <property type="match status" value="1"/>
</dbReference>
<keyword evidence="8" id="KW-1185">Reference proteome</keyword>
<evidence type="ECO:0000313" key="8">
    <source>
        <dbReference type="Proteomes" id="UP000276899"/>
    </source>
</evidence>
<evidence type="ECO:0000256" key="5">
    <source>
        <dbReference type="SAM" id="MobiDB-lite"/>
    </source>
</evidence>
<dbReference type="Gene3D" id="3.20.20.300">
    <property type="entry name" value="Glycoside hydrolase, family 3, N-terminal domain"/>
    <property type="match status" value="2"/>
</dbReference>
<dbReference type="Pfam" id="PF00933">
    <property type="entry name" value="Glyco_hydro_3"/>
    <property type="match status" value="1"/>
</dbReference>
<dbReference type="InterPro" id="IPR036881">
    <property type="entry name" value="Glyco_hydro_3_C_sf"/>
</dbReference>
<dbReference type="Pfam" id="PF14310">
    <property type="entry name" value="Fn3-like"/>
    <property type="match status" value="1"/>
</dbReference>
<dbReference type="PRINTS" id="PR00133">
    <property type="entry name" value="GLHYDRLASE3"/>
</dbReference>
<keyword evidence="7" id="KW-0326">Glycosidase</keyword>
<evidence type="ECO:0000256" key="3">
    <source>
        <dbReference type="ARBA" id="ARBA00058905"/>
    </source>
</evidence>
<dbReference type="KEGG" id="asla:NCTC11923_00790"/>
<evidence type="ECO:0000256" key="2">
    <source>
        <dbReference type="ARBA" id="ARBA00022801"/>
    </source>
</evidence>
<evidence type="ECO:0000256" key="4">
    <source>
        <dbReference type="ARBA" id="ARBA00074219"/>
    </source>
</evidence>
<feature type="compositionally biased region" description="Basic and acidic residues" evidence="5">
    <location>
        <begin position="24"/>
        <end position="43"/>
    </location>
</feature>
<dbReference type="InterPro" id="IPR036962">
    <property type="entry name" value="Glyco_hydro_3_N_sf"/>
</dbReference>
<dbReference type="PANTHER" id="PTHR42715:SF10">
    <property type="entry name" value="BETA-GLUCOSIDASE"/>
    <property type="match status" value="1"/>
</dbReference>
<dbReference type="PANTHER" id="PTHR42715">
    <property type="entry name" value="BETA-GLUCOSIDASE"/>
    <property type="match status" value="1"/>
</dbReference>
<dbReference type="SUPFAM" id="SSF51445">
    <property type="entry name" value="(Trans)glycosidases"/>
    <property type="match status" value="1"/>
</dbReference>
<dbReference type="Pfam" id="PF01915">
    <property type="entry name" value="Glyco_hydro_3_C"/>
    <property type="match status" value="1"/>
</dbReference>
<name>A0A448KB63_9ACTO</name>
<evidence type="ECO:0000313" key="7">
    <source>
        <dbReference type="EMBL" id="VEG74169.1"/>
    </source>
</evidence>
<dbReference type="Gene3D" id="2.60.40.10">
    <property type="entry name" value="Immunoglobulins"/>
    <property type="match status" value="1"/>
</dbReference>
<dbReference type="SMART" id="SM01217">
    <property type="entry name" value="Fn3_like"/>
    <property type="match status" value="1"/>
</dbReference>
<feature type="compositionally biased region" description="Low complexity" evidence="5">
    <location>
        <begin position="10"/>
        <end position="22"/>
    </location>
</feature>
<comment type="function">
    <text evidence="3">Catalyzes the hydrolysis of a non-reducing terminal alpha-L-arabinopyranosidic linkage in ginsenoside Rb2 (alpha-L-arabinopyranosyl-(1-&gt;6)-alpha-D-glucopyranosyl) to release alpha-D-glucopyranosyl (Rd). It is not able to hydrolyze alpha-L-arabinofuranosyl-(1-&gt;6)-alpha-D-glucopyranosyl (Rc).</text>
</comment>
<protein>
    <recommendedName>
        <fullName evidence="4">Exo-alpha-(1-&gt;6)-L-arabinopyranosidase</fullName>
    </recommendedName>
</protein>
<keyword evidence="2 7" id="KW-0378">Hydrolase</keyword>
<dbReference type="InterPro" id="IPR017853">
    <property type="entry name" value="GH"/>
</dbReference>
<dbReference type="FunFam" id="2.60.40.10:FF:000495">
    <property type="entry name" value="Periplasmic beta-glucosidase"/>
    <property type="match status" value="1"/>
</dbReference>